<keyword evidence="4 7" id="KW-0418">Kinase</keyword>
<comment type="caution">
    <text evidence="7">The sequence shown here is derived from an EMBL/GenBank/DDBJ whole genome shotgun (WGS) entry which is preliminary data.</text>
</comment>
<evidence type="ECO:0000259" key="6">
    <source>
        <dbReference type="Pfam" id="PF00294"/>
    </source>
</evidence>
<proteinExistence type="inferred from homology"/>
<organism evidence="7 8">
    <name type="scientific">Neobacillus bataviensis</name>
    <dbReference type="NCBI Taxonomy" id="220685"/>
    <lineage>
        <taxon>Bacteria</taxon>
        <taxon>Bacillati</taxon>
        <taxon>Bacillota</taxon>
        <taxon>Bacilli</taxon>
        <taxon>Bacillales</taxon>
        <taxon>Bacillaceae</taxon>
        <taxon>Neobacillus</taxon>
    </lineage>
</organism>
<evidence type="ECO:0000256" key="3">
    <source>
        <dbReference type="ARBA" id="ARBA00022741"/>
    </source>
</evidence>
<dbReference type="PANTHER" id="PTHR43085">
    <property type="entry name" value="HEXOKINASE FAMILY MEMBER"/>
    <property type="match status" value="1"/>
</dbReference>
<evidence type="ECO:0000256" key="5">
    <source>
        <dbReference type="ARBA" id="ARBA00022840"/>
    </source>
</evidence>
<keyword evidence="5" id="KW-0067">ATP-binding</keyword>
<keyword evidence="3" id="KW-0547">Nucleotide-binding</keyword>
<dbReference type="InterPro" id="IPR002173">
    <property type="entry name" value="Carboh/pur_kinase_PfkB_CS"/>
</dbReference>
<evidence type="ECO:0000313" key="8">
    <source>
        <dbReference type="Proteomes" id="UP000319671"/>
    </source>
</evidence>
<dbReference type="InterPro" id="IPR029056">
    <property type="entry name" value="Ribokinase-like"/>
</dbReference>
<dbReference type="Proteomes" id="UP000319671">
    <property type="component" value="Unassembled WGS sequence"/>
</dbReference>
<dbReference type="InterPro" id="IPR050306">
    <property type="entry name" value="PfkB_Carbo_kinase"/>
</dbReference>
<name>A0A561DCA4_9BACI</name>
<dbReference type="GO" id="GO:0005524">
    <property type="term" value="F:ATP binding"/>
    <property type="evidence" value="ECO:0007669"/>
    <property type="project" value="UniProtKB-KW"/>
</dbReference>
<evidence type="ECO:0000313" key="7">
    <source>
        <dbReference type="EMBL" id="TWE01030.1"/>
    </source>
</evidence>
<dbReference type="InterPro" id="IPR011611">
    <property type="entry name" value="PfkB_dom"/>
</dbReference>
<dbReference type="AlphaFoldDB" id="A0A561DCA4"/>
<dbReference type="SUPFAM" id="SSF53613">
    <property type="entry name" value="Ribokinase-like"/>
    <property type="match status" value="1"/>
</dbReference>
<dbReference type="Pfam" id="PF00294">
    <property type="entry name" value="PfkB"/>
    <property type="match status" value="1"/>
</dbReference>
<feature type="domain" description="Carbohydrate kinase PfkB" evidence="6">
    <location>
        <begin position="4"/>
        <end position="308"/>
    </location>
</feature>
<keyword evidence="2" id="KW-0808">Transferase</keyword>
<dbReference type="RefSeq" id="WP_144565570.1">
    <property type="nucleotide sequence ID" value="NZ_VIVN01000006.1"/>
</dbReference>
<protein>
    <submittedName>
        <fullName evidence="7">Fructokinase</fullName>
    </submittedName>
</protein>
<accession>A0A561DCA4</accession>
<dbReference type="GO" id="GO:0016301">
    <property type="term" value="F:kinase activity"/>
    <property type="evidence" value="ECO:0007669"/>
    <property type="project" value="UniProtKB-KW"/>
</dbReference>
<dbReference type="EMBL" id="VIVN01000006">
    <property type="protein sequence ID" value="TWE01030.1"/>
    <property type="molecule type" value="Genomic_DNA"/>
</dbReference>
<sequence>MYDITALGELLIDFTPSGSQENGRVLFEQNPGGAPANVLAALSKLQKKTAFIGKVGKDQFGFFLKNILDQINVDTSGLVFSENANTTLAFVHLDDEGDRTFSFYRNPGADTTLTIEDIDFELIKNSKIFHFGSLSMTHNPAAETTLAAVTFAKENEVLISFDPNLRESLWDSLDRAKEMMYKGLQSSDVVKISEEELIFLTGVSDLEEGTQILSDKYRVPLMFVTLGGNGSFFRLREKTGYIPGFVVDVQDTTGAGDGFLGGVLYKILEKKCMIDSLTYEDLIEIGSFANAIGALATTKKGAIGSMPALNEIHTLNTSTEVTKENI</sequence>
<dbReference type="Gene3D" id="3.40.1190.20">
    <property type="match status" value="1"/>
</dbReference>
<comment type="similarity">
    <text evidence="1">Belongs to the carbohydrate kinase PfkB family.</text>
</comment>
<dbReference type="CDD" id="cd01167">
    <property type="entry name" value="bac_FRK"/>
    <property type="match status" value="1"/>
</dbReference>
<reference evidence="7 8" key="1">
    <citation type="submission" date="2019-06" db="EMBL/GenBank/DDBJ databases">
        <title>Sorghum-associated microbial communities from plants grown in Nebraska, USA.</title>
        <authorList>
            <person name="Schachtman D."/>
        </authorList>
    </citation>
    <scope>NUCLEOTIDE SEQUENCE [LARGE SCALE GENOMIC DNA]</scope>
    <source>
        <strain evidence="7 8">2482</strain>
    </source>
</reference>
<dbReference type="PANTHER" id="PTHR43085:SF1">
    <property type="entry name" value="PSEUDOURIDINE KINASE-RELATED"/>
    <property type="match status" value="1"/>
</dbReference>
<keyword evidence="8" id="KW-1185">Reference proteome</keyword>
<dbReference type="PROSITE" id="PS00584">
    <property type="entry name" value="PFKB_KINASES_2"/>
    <property type="match status" value="1"/>
</dbReference>
<evidence type="ECO:0000256" key="4">
    <source>
        <dbReference type="ARBA" id="ARBA00022777"/>
    </source>
</evidence>
<gene>
    <name evidence="7" type="ORF">FB550_10682</name>
</gene>
<evidence type="ECO:0000256" key="2">
    <source>
        <dbReference type="ARBA" id="ARBA00022679"/>
    </source>
</evidence>
<evidence type="ECO:0000256" key="1">
    <source>
        <dbReference type="ARBA" id="ARBA00010688"/>
    </source>
</evidence>